<dbReference type="Gene3D" id="3.60.120.10">
    <property type="entry name" value="Anthranilate synthase"/>
    <property type="match status" value="1"/>
</dbReference>
<organism evidence="2 3">
    <name type="scientific">Methylocystis rosea</name>
    <dbReference type="NCBI Taxonomy" id="173366"/>
    <lineage>
        <taxon>Bacteria</taxon>
        <taxon>Pseudomonadati</taxon>
        <taxon>Pseudomonadota</taxon>
        <taxon>Alphaproteobacteria</taxon>
        <taxon>Hyphomicrobiales</taxon>
        <taxon>Methylocystaceae</taxon>
        <taxon>Methylocystis</taxon>
    </lineage>
</organism>
<dbReference type="PANTHER" id="PTHR11236">
    <property type="entry name" value="AMINOBENZOATE/ANTHRANILATE SYNTHASE"/>
    <property type="match status" value="1"/>
</dbReference>
<dbReference type="GO" id="GO:0000162">
    <property type="term" value="P:L-tryptophan biosynthetic process"/>
    <property type="evidence" value="ECO:0007669"/>
    <property type="project" value="TreeGrafter"/>
</dbReference>
<dbReference type="InterPro" id="IPR005802">
    <property type="entry name" value="ADC_synth_comp_1"/>
</dbReference>
<gene>
    <name evidence="2" type="ORF">EHO51_12025</name>
</gene>
<keyword evidence="2" id="KW-0808">Transferase</keyword>
<protein>
    <submittedName>
        <fullName evidence="2">Aminodeoxychorismate synthase component I</fullName>
        <ecNumber evidence="2">2.6.1.85</ecNumber>
    </submittedName>
</protein>
<evidence type="ECO:0000259" key="1">
    <source>
        <dbReference type="Pfam" id="PF00425"/>
    </source>
</evidence>
<dbReference type="EC" id="2.6.1.85" evidence="2"/>
<dbReference type="KEGG" id="mros:EHO51_12025"/>
<dbReference type="Pfam" id="PF00425">
    <property type="entry name" value="Chorismate_bind"/>
    <property type="match status" value="1"/>
</dbReference>
<dbReference type="PANTHER" id="PTHR11236:SF50">
    <property type="entry name" value="AMINODEOXYCHORISMATE SYNTHASE COMPONENT 1"/>
    <property type="match status" value="1"/>
</dbReference>
<dbReference type="InterPro" id="IPR015890">
    <property type="entry name" value="Chorismate_C"/>
</dbReference>
<name>A0A3G8M6M2_9HYPH</name>
<dbReference type="RefSeq" id="WP_124739097.1">
    <property type="nucleotide sequence ID" value="NZ_CP034086.1"/>
</dbReference>
<keyword evidence="2" id="KW-0032">Aminotransferase</keyword>
<dbReference type="NCBIfam" id="TIGR00553">
    <property type="entry name" value="pabB"/>
    <property type="match status" value="1"/>
</dbReference>
<evidence type="ECO:0000313" key="3">
    <source>
        <dbReference type="Proteomes" id="UP000273982"/>
    </source>
</evidence>
<dbReference type="InterPro" id="IPR005801">
    <property type="entry name" value="ADC_synthase"/>
</dbReference>
<dbReference type="EMBL" id="CP034086">
    <property type="protein sequence ID" value="AZG77397.1"/>
    <property type="molecule type" value="Genomic_DNA"/>
</dbReference>
<reference evidence="2 3" key="1">
    <citation type="submission" date="2018-11" db="EMBL/GenBank/DDBJ databases">
        <title>Genome squencing of methanotrophic bacteria isolated from alkaline groundwater in Korea.</title>
        <authorList>
            <person name="Nguyen L.N."/>
        </authorList>
    </citation>
    <scope>NUCLEOTIDE SEQUENCE [LARGE SCALE GENOMIC DNA]</scope>
    <source>
        <strain evidence="2 3">GW6</strain>
    </source>
</reference>
<dbReference type="SUPFAM" id="SSF56322">
    <property type="entry name" value="ADC synthase"/>
    <property type="match status" value="1"/>
</dbReference>
<dbReference type="PRINTS" id="PR00095">
    <property type="entry name" value="ANTSNTHASEI"/>
</dbReference>
<proteinExistence type="predicted"/>
<dbReference type="AlphaFoldDB" id="A0A3G8M6M2"/>
<feature type="domain" description="Chorismate-utilising enzyme C-terminal" evidence="1">
    <location>
        <begin position="128"/>
        <end position="382"/>
    </location>
</feature>
<dbReference type="NCBIfam" id="NF005698">
    <property type="entry name" value="PRK07508.1"/>
    <property type="match status" value="1"/>
</dbReference>
<accession>A0A3G8M6M2</accession>
<dbReference type="InterPro" id="IPR019999">
    <property type="entry name" value="Anth_synth_I-like"/>
</dbReference>
<dbReference type="GO" id="GO:0046820">
    <property type="term" value="F:4-amino-4-deoxychorismate synthase activity"/>
    <property type="evidence" value="ECO:0007669"/>
    <property type="project" value="UniProtKB-EC"/>
</dbReference>
<evidence type="ECO:0000313" key="2">
    <source>
        <dbReference type="EMBL" id="AZG77397.1"/>
    </source>
</evidence>
<dbReference type="Proteomes" id="UP000273982">
    <property type="component" value="Chromosome"/>
</dbReference>
<dbReference type="GO" id="GO:0009396">
    <property type="term" value="P:folic acid-containing compound biosynthetic process"/>
    <property type="evidence" value="ECO:0007669"/>
    <property type="project" value="InterPro"/>
</dbReference>
<sequence>MQDAAERPAVLTQKDAPARPYVVFEDGRSDGQALLFEEPEEIIVARAAKDVAAAFERMEAATKRGLYLAGYAGYELGYALEPRFAAQATPDAQTPLLLFGAFRAPRPWSLPPAESAAPNVPLSPAWTQEEYTQRFNTCRDYIFAGDVYQINLTFPLYGRYDGDALSLYRGLRKRQPVAYGGVVALEAETVVSLSPEVFFEAQDRDIRARPMKGTAQRGVMPTEDMARAQYLVEDEKSRAENLMIVDLLRNDLSRLAVVGTVKVTDLFTIQTYPTLHQMTSGIEARLRDDVTLKDLFTGLFPCGSVTGAPKIRAMEIIRDLECAARGVYCGALGVIAPDGDIRFNVAIRTLTIFPEGDLVCNVGSAVVADSRAREEYEECLIKARFLTGARTTSA</sequence>